<organism evidence="1 2">
    <name type="scientific">Salmonella enterica subsp. enterica serovar Rubislaw str. A4-653</name>
    <dbReference type="NCBI Taxonomy" id="913081"/>
    <lineage>
        <taxon>Bacteria</taxon>
        <taxon>Pseudomonadati</taxon>
        <taxon>Pseudomonadota</taxon>
        <taxon>Gammaproteobacteria</taxon>
        <taxon>Enterobacterales</taxon>
        <taxon>Enterobacteriaceae</taxon>
        <taxon>Salmonella</taxon>
    </lineage>
</organism>
<proteinExistence type="predicted"/>
<sequence>MFTISSGNNCRINCLSSVGAGSTLKNHITQFANIT</sequence>
<comment type="caution">
    <text evidence="1">The sequence shown here is derived from an EMBL/GenBank/DDBJ whole genome shotgun (WGS) entry which is preliminary data.</text>
</comment>
<dbReference type="AlphaFoldDB" id="G5QEB9"/>
<feature type="non-terminal residue" evidence="1">
    <location>
        <position position="35"/>
    </location>
</feature>
<name>G5QEB9_SALRU</name>
<reference evidence="1 2" key="1">
    <citation type="journal article" date="2011" name="BMC Genomics">
        <title>Genome sequencing reveals diversification of virulence factor content and possible host adaptation in distinct subpopulations of Salmonella enterica.</title>
        <authorList>
            <person name="den Bakker H.C."/>
            <person name="Moreno Switt A.I."/>
            <person name="Govoni G."/>
            <person name="Cummings C.A."/>
            <person name="Ranieri M.L."/>
            <person name="Degoricija L."/>
            <person name="Hoelzer K."/>
            <person name="Rodriguez-Rivera L.D."/>
            <person name="Brown S."/>
            <person name="Bolchacova E."/>
            <person name="Furtado M.R."/>
            <person name="Wiedmann M."/>
        </authorList>
    </citation>
    <scope>NUCLEOTIDE SEQUENCE [LARGE SCALE GENOMIC DNA]</scope>
    <source>
        <strain evidence="1 2">A4-653</strain>
    </source>
</reference>
<evidence type="ECO:0000313" key="2">
    <source>
        <dbReference type="Proteomes" id="UP000004903"/>
    </source>
</evidence>
<evidence type="ECO:0000313" key="1">
    <source>
        <dbReference type="EMBL" id="EHC94689.1"/>
    </source>
</evidence>
<dbReference type="EMBL" id="AFCT01000252">
    <property type="protein sequence ID" value="EHC94689.1"/>
    <property type="molecule type" value="Genomic_DNA"/>
</dbReference>
<gene>
    <name evidence="1" type="ORF">LTSERUB_0608</name>
</gene>
<dbReference type="Proteomes" id="UP000004903">
    <property type="component" value="Unassembled WGS sequence"/>
</dbReference>
<protein>
    <submittedName>
        <fullName evidence="1">Uncharacterized protein</fullName>
    </submittedName>
</protein>
<accession>G5QEB9</accession>